<name>A0A317XN46_9BASI</name>
<gene>
    <name evidence="1" type="ORF">BCV70DRAFT_111830</name>
</gene>
<reference evidence="1 2" key="1">
    <citation type="journal article" date="2018" name="Mol. Biol. Evol.">
        <title>Broad Genomic Sampling Reveals a Smut Pathogenic Ancestry of the Fungal Clade Ustilaginomycotina.</title>
        <authorList>
            <person name="Kijpornyongpan T."/>
            <person name="Mondo S.J."/>
            <person name="Barry K."/>
            <person name="Sandor L."/>
            <person name="Lee J."/>
            <person name="Lipzen A."/>
            <person name="Pangilinan J."/>
            <person name="LaButti K."/>
            <person name="Hainaut M."/>
            <person name="Henrissat B."/>
            <person name="Grigoriev I.V."/>
            <person name="Spatafora J.W."/>
            <person name="Aime M.C."/>
        </authorList>
    </citation>
    <scope>NUCLEOTIDE SEQUENCE [LARGE SCALE GENOMIC DNA]</scope>
    <source>
        <strain evidence="1 2">MCA 3645</strain>
    </source>
</reference>
<dbReference type="AlphaFoldDB" id="A0A317XN46"/>
<evidence type="ECO:0000313" key="2">
    <source>
        <dbReference type="Proteomes" id="UP000246740"/>
    </source>
</evidence>
<dbReference type="InParanoid" id="A0A317XN46"/>
<protein>
    <submittedName>
        <fullName evidence="1">Uncharacterized protein</fullName>
    </submittedName>
</protein>
<accession>A0A317XN46</accession>
<organism evidence="1 2">
    <name type="scientific">Testicularia cyperi</name>
    <dbReference type="NCBI Taxonomy" id="1882483"/>
    <lineage>
        <taxon>Eukaryota</taxon>
        <taxon>Fungi</taxon>
        <taxon>Dikarya</taxon>
        <taxon>Basidiomycota</taxon>
        <taxon>Ustilaginomycotina</taxon>
        <taxon>Ustilaginomycetes</taxon>
        <taxon>Ustilaginales</taxon>
        <taxon>Anthracoideaceae</taxon>
        <taxon>Testicularia</taxon>
    </lineage>
</organism>
<dbReference type="Proteomes" id="UP000246740">
    <property type="component" value="Unassembled WGS sequence"/>
</dbReference>
<sequence>MSDVDKARSIYAEATNQKLALLELLQRHMIDSDKAESLQQIDRQVWLDRLTSIHQQVTAKLEVRRKLFLSIHPGSGLTDECLSSTKASSESMAKHARAYDAEKRLVLKFAKELQTTYTEKSERLAADI</sequence>
<keyword evidence="2" id="KW-1185">Reference proteome</keyword>
<evidence type="ECO:0000313" key="1">
    <source>
        <dbReference type="EMBL" id="PWY99696.1"/>
    </source>
</evidence>
<proteinExistence type="predicted"/>
<dbReference type="EMBL" id="KZ819194">
    <property type="protein sequence ID" value="PWY99696.1"/>
    <property type="molecule type" value="Genomic_DNA"/>
</dbReference>